<dbReference type="PANTHER" id="PTHR42718:SF42">
    <property type="entry name" value="EXPORT PROTEIN"/>
    <property type="match status" value="1"/>
</dbReference>
<dbReference type="SUPFAM" id="SSF103473">
    <property type="entry name" value="MFS general substrate transporter"/>
    <property type="match status" value="1"/>
</dbReference>
<dbReference type="CDD" id="cd17321">
    <property type="entry name" value="MFS_MMR_MDR_like"/>
    <property type="match status" value="1"/>
</dbReference>
<feature type="transmembrane region" description="Helical" evidence="6">
    <location>
        <begin position="278"/>
        <end position="303"/>
    </location>
</feature>
<feature type="transmembrane region" description="Helical" evidence="6">
    <location>
        <begin position="74"/>
        <end position="97"/>
    </location>
</feature>
<dbReference type="Gene3D" id="1.20.1250.20">
    <property type="entry name" value="MFS general substrate transporter like domains"/>
    <property type="match status" value="1"/>
</dbReference>
<evidence type="ECO:0000259" key="7">
    <source>
        <dbReference type="PROSITE" id="PS50850"/>
    </source>
</evidence>
<keyword evidence="4 6" id="KW-0472">Membrane</keyword>
<feature type="transmembrane region" description="Helical" evidence="6">
    <location>
        <begin position="443"/>
        <end position="463"/>
    </location>
</feature>
<comment type="subcellular location">
    <subcellularLocation>
        <location evidence="1">Cell membrane</location>
        <topology evidence="1">Multi-pass membrane protein</topology>
    </subcellularLocation>
</comment>
<evidence type="ECO:0000256" key="6">
    <source>
        <dbReference type="SAM" id="Phobius"/>
    </source>
</evidence>
<feature type="transmembrane region" description="Helical" evidence="6">
    <location>
        <begin position="239"/>
        <end position="257"/>
    </location>
</feature>
<evidence type="ECO:0000313" key="9">
    <source>
        <dbReference type="Proteomes" id="UP001603013"/>
    </source>
</evidence>
<dbReference type="PANTHER" id="PTHR42718">
    <property type="entry name" value="MAJOR FACILITATOR SUPERFAMILY MULTIDRUG TRANSPORTER MFSC"/>
    <property type="match status" value="1"/>
</dbReference>
<feature type="transmembrane region" description="Helical" evidence="6">
    <location>
        <begin position="315"/>
        <end position="334"/>
    </location>
</feature>
<sequence length="481" mass="48142">MIRQRHLTLACSVVGAAVVALDGTVLTLAQPALQRDLDADFGQVQWTSTGYLVAVASLLVFAGRLGDRYGHRRIFALGTLGFAAASAGIALAPGIGWVIALRVLQGVCGALLQPATLGMLRAAYPADRLAMPIALRTSAIGLAAAAGPLVGGALVSAYGWRSVFALTVLPAFAIGLLALAPTASAEPLFPAASPARAERGRPTAAETRASLDLPGAFLLAVTLACLVHVLVAAPETGATAGNALALATALVAGAVLVRHERRAAHPLLPPALLRSRPVAAGLGALLAASAALFGSLFVATYFLQDVRGLDPLTGAVWTLPLAVLMVLGAPAAALAQRRFGPRRTTVAGALLLSVGVLLLSRLDERATAVTTGGCFVLLGAGFSTVMVTATAVVVKRAAAADAGVAGGLQQTAMNTGPALGVAMATLLMTLDPSAAFVPAMGTTFLALAAVAALGAAAALGLPAGTAAPREAERPPSAPLPR</sequence>
<dbReference type="RefSeq" id="WP_391933643.1">
    <property type="nucleotide sequence ID" value="NZ_JBIBSM010000003.1"/>
</dbReference>
<accession>A0ABW6Y8Q9</accession>
<reference evidence="8 9" key="1">
    <citation type="submission" date="2024-10" db="EMBL/GenBank/DDBJ databases">
        <title>The Natural Products Discovery Center: Release of the First 8490 Sequenced Strains for Exploring Actinobacteria Biosynthetic Diversity.</title>
        <authorList>
            <person name="Kalkreuter E."/>
            <person name="Kautsar S.A."/>
            <person name="Yang D."/>
            <person name="Bader C.D."/>
            <person name="Teijaro C.N."/>
            <person name="Fluegel L."/>
            <person name="Davis C.M."/>
            <person name="Simpson J.R."/>
            <person name="Lauterbach L."/>
            <person name="Steele A.D."/>
            <person name="Gui C."/>
            <person name="Meng S."/>
            <person name="Li G."/>
            <person name="Viehrig K."/>
            <person name="Ye F."/>
            <person name="Su P."/>
            <person name="Kiefer A.F."/>
            <person name="Nichols A."/>
            <person name="Cepeda A.J."/>
            <person name="Yan W."/>
            <person name="Fan B."/>
            <person name="Jiang Y."/>
            <person name="Adhikari A."/>
            <person name="Zheng C.-J."/>
            <person name="Schuster L."/>
            <person name="Cowan T.M."/>
            <person name="Smanski M.J."/>
            <person name="Chevrette M.G."/>
            <person name="De Carvalho L.P.S."/>
            <person name="Shen B."/>
        </authorList>
    </citation>
    <scope>NUCLEOTIDE SEQUENCE [LARGE SCALE GENOMIC DNA]</scope>
    <source>
        <strain evidence="8 9">NPDC015755</strain>
    </source>
</reference>
<evidence type="ECO:0000256" key="3">
    <source>
        <dbReference type="ARBA" id="ARBA00022989"/>
    </source>
</evidence>
<feature type="transmembrane region" description="Helical" evidence="6">
    <location>
        <begin position="44"/>
        <end position="62"/>
    </location>
</feature>
<evidence type="ECO:0000256" key="5">
    <source>
        <dbReference type="ARBA" id="ARBA00023251"/>
    </source>
</evidence>
<proteinExistence type="predicted"/>
<keyword evidence="3 6" id="KW-1133">Transmembrane helix</keyword>
<comment type="caution">
    <text evidence="8">The sequence shown here is derived from an EMBL/GenBank/DDBJ whole genome shotgun (WGS) entry which is preliminary data.</text>
</comment>
<gene>
    <name evidence="8" type="ORF">ACF05T_08150</name>
</gene>
<organism evidence="8 9">
    <name type="scientific">Streptomyces lateritius</name>
    <dbReference type="NCBI Taxonomy" id="67313"/>
    <lineage>
        <taxon>Bacteria</taxon>
        <taxon>Bacillati</taxon>
        <taxon>Actinomycetota</taxon>
        <taxon>Actinomycetes</taxon>
        <taxon>Kitasatosporales</taxon>
        <taxon>Streptomycetaceae</taxon>
        <taxon>Streptomyces</taxon>
    </lineage>
</organism>
<dbReference type="Gene3D" id="1.20.1720.10">
    <property type="entry name" value="Multidrug resistance protein D"/>
    <property type="match status" value="1"/>
</dbReference>
<feature type="transmembrane region" description="Helical" evidence="6">
    <location>
        <begin position="346"/>
        <end position="362"/>
    </location>
</feature>
<dbReference type="InterPro" id="IPR020846">
    <property type="entry name" value="MFS_dom"/>
</dbReference>
<protein>
    <submittedName>
        <fullName evidence="8">MFS transporter</fullName>
    </submittedName>
</protein>
<feature type="transmembrane region" description="Helical" evidence="6">
    <location>
        <begin position="368"/>
        <end position="394"/>
    </location>
</feature>
<keyword evidence="5" id="KW-0046">Antibiotic resistance</keyword>
<dbReference type="Proteomes" id="UP001603013">
    <property type="component" value="Unassembled WGS sequence"/>
</dbReference>
<keyword evidence="9" id="KW-1185">Reference proteome</keyword>
<dbReference type="InterPro" id="IPR011701">
    <property type="entry name" value="MFS"/>
</dbReference>
<feature type="transmembrane region" description="Helical" evidence="6">
    <location>
        <begin position="210"/>
        <end position="233"/>
    </location>
</feature>
<evidence type="ECO:0000313" key="8">
    <source>
        <dbReference type="EMBL" id="MFF8276069.1"/>
    </source>
</evidence>
<dbReference type="PROSITE" id="PS50850">
    <property type="entry name" value="MFS"/>
    <property type="match status" value="1"/>
</dbReference>
<dbReference type="Pfam" id="PF07690">
    <property type="entry name" value="MFS_1"/>
    <property type="match status" value="1"/>
</dbReference>
<dbReference type="InterPro" id="IPR036259">
    <property type="entry name" value="MFS_trans_sf"/>
</dbReference>
<evidence type="ECO:0000256" key="1">
    <source>
        <dbReference type="ARBA" id="ARBA00004651"/>
    </source>
</evidence>
<feature type="transmembrane region" description="Helical" evidence="6">
    <location>
        <begin position="133"/>
        <end position="158"/>
    </location>
</feature>
<keyword evidence="2 6" id="KW-0812">Transmembrane</keyword>
<feature type="domain" description="Major facilitator superfamily (MFS) profile" evidence="7">
    <location>
        <begin position="8"/>
        <end position="466"/>
    </location>
</feature>
<feature type="transmembrane region" description="Helical" evidence="6">
    <location>
        <begin position="164"/>
        <end position="189"/>
    </location>
</feature>
<name>A0ABW6Y8Q9_9ACTN</name>
<dbReference type="EMBL" id="JBIBSM010000003">
    <property type="protein sequence ID" value="MFF8276069.1"/>
    <property type="molecule type" value="Genomic_DNA"/>
</dbReference>
<evidence type="ECO:0000256" key="2">
    <source>
        <dbReference type="ARBA" id="ARBA00022692"/>
    </source>
</evidence>
<evidence type="ECO:0000256" key="4">
    <source>
        <dbReference type="ARBA" id="ARBA00023136"/>
    </source>
</evidence>